<evidence type="ECO:0000313" key="3">
    <source>
        <dbReference type="Proteomes" id="UP000281553"/>
    </source>
</evidence>
<accession>A0A3P7N6M1</accession>
<organism evidence="2 3">
    <name type="scientific">Dibothriocephalus latus</name>
    <name type="common">Fish tapeworm</name>
    <name type="synonym">Diphyllobothrium latum</name>
    <dbReference type="NCBI Taxonomy" id="60516"/>
    <lineage>
        <taxon>Eukaryota</taxon>
        <taxon>Metazoa</taxon>
        <taxon>Spiralia</taxon>
        <taxon>Lophotrochozoa</taxon>
        <taxon>Platyhelminthes</taxon>
        <taxon>Cestoda</taxon>
        <taxon>Eucestoda</taxon>
        <taxon>Diphyllobothriidea</taxon>
        <taxon>Diphyllobothriidae</taxon>
        <taxon>Dibothriocephalus</taxon>
    </lineage>
</organism>
<sequence>MEQLFSSDGGPAETGIQPHSSRLADLKGRFEWLRLCTHSRLETARKQLKTKLAQEDSFESLQRTVSRLNERLTALEWSLTEQAAYEKVSAPPAKTDAPAFDSIPEALETNLRITLPTKIETLRSRAETHLNVTSRLLRTYQSLKDLVDGLKSSFTERMEQADILLVGSEIARLTSEEWTTSHRRTLEMELEAFADLAAELKDTGPVSTHLEATNSAIESFLVSLQELTGLKTPSSPIQLLIEGQLTNLTAGLQHDRNEVARTMERLRDQLTRGDNSDFETLLISSGVRIETGFGSDCLPFPIQAVHERWSELINRAMNVRGSAESMVDSIQEMTAAFASTVDWLKETKKRLTAIIEIPPQMPFALTGGTEAEAEATADYINTLQPPFLVHIWSGLLETRSFRSSRISVSPLLPSFPHV</sequence>
<dbReference type="Proteomes" id="UP000281553">
    <property type="component" value="Unassembled WGS sequence"/>
</dbReference>
<evidence type="ECO:0000313" key="2">
    <source>
        <dbReference type="EMBL" id="VDN35430.1"/>
    </source>
</evidence>
<keyword evidence="3" id="KW-1185">Reference proteome</keyword>
<protein>
    <submittedName>
        <fullName evidence="2">Uncharacterized protein</fullName>
    </submittedName>
</protein>
<evidence type="ECO:0000256" key="1">
    <source>
        <dbReference type="SAM" id="MobiDB-lite"/>
    </source>
</evidence>
<reference evidence="2 3" key="1">
    <citation type="submission" date="2018-11" db="EMBL/GenBank/DDBJ databases">
        <authorList>
            <consortium name="Pathogen Informatics"/>
        </authorList>
    </citation>
    <scope>NUCLEOTIDE SEQUENCE [LARGE SCALE GENOMIC DNA]</scope>
</reference>
<dbReference type="OrthoDB" id="10374946at2759"/>
<name>A0A3P7N6M1_DIBLA</name>
<dbReference type="AlphaFoldDB" id="A0A3P7N6M1"/>
<proteinExistence type="predicted"/>
<dbReference type="EMBL" id="UYRU01087029">
    <property type="protein sequence ID" value="VDN35430.1"/>
    <property type="molecule type" value="Genomic_DNA"/>
</dbReference>
<gene>
    <name evidence="2" type="ORF">DILT_LOCUS16776</name>
</gene>
<feature type="region of interest" description="Disordered" evidence="1">
    <location>
        <begin position="1"/>
        <end position="20"/>
    </location>
</feature>